<dbReference type="PROSITE" id="PS01063">
    <property type="entry name" value="SIGMA70_ECF"/>
    <property type="match status" value="1"/>
</dbReference>
<evidence type="ECO:0000256" key="3">
    <source>
        <dbReference type="ARBA" id="ARBA00023082"/>
    </source>
</evidence>
<dbReference type="EMBL" id="CP157199">
    <property type="protein sequence ID" value="XBG60688.1"/>
    <property type="molecule type" value="Genomic_DNA"/>
</dbReference>
<dbReference type="CDD" id="cd06171">
    <property type="entry name" value="Sigma70_r4"/>
    <property type="match status" value="1"/>
</dbReference>
<dbReference type="Pfam" id="PF04542">
    <property type="entry name" value="Sigma70_r2"/>
    <property type="match status" value="1"/>
</dbReference>
<gene>
    <name evidence="9" type="ORF">ABGB03_12550</name>
</gene>
<evidence type="ECO:0000259" key="8">
    <source>
        <dbReference type="Pfam" id="PF08281"/>
    </source>
</evidence>
<name>A0AAU7BRG0_9FLAO</name>
<dbReference type="InterPro" id="IPR013249">
    <property type="entry name" value="RNA_pol_sigma70_r4_t2"/>
</dbReference>
<dbReference type="InterPro" id="IPR039425">
    <property type="entry name" value="RNA_pol_sigma-70-like"/>
</dbReference>
<dbReference type="Gene3D" id="1.10.10.10">
    <property type="entry name" value="Winged helix-like DNA-binding domain superfamily/Winged helix DNA-binding domain"/>
    <property type="match status" value="1"/>
</dbReference>
<proteinExistence type="inferred from homology"/>
<sequence>MLKVKDGNIETLGLLYERYKKRLFGYFYKLNNDAQLSEDLVQNVFVRILKYRKKFIDKGTFTSWIFRIARNVYYDHYKKNKTTSLEYDSFKDLVSYELDTTQNLNEEKELLQHAFKQLSINQMEILILSKYHEMPYKEIAIILDCNEGAVKTKVFRALKELRIIFFRLHNRTR</sequence>
<evidence type="ECO:0000313" key="9">
    <source>
        <dbReference type="EMBL" id="XBG60688.1"/>
    </source>
</evidence>
<keyword evidence="2 6" id="KW-0805">Transcription regulation</keyword>
<evidence type="ECO:0000256" key="1">
    <source>
        <dbReference type="ARBA" id="ARBA00010641"/>
    </source>
</evidence>
<dbReference type="InterPro" id="IPR007627">
    <property type="entry name" value="RNA_pol_sigma70_r2"/>
</dbReference>
<dbReference type="RefSeq" id="WP_347922918.1">
    <property type="nucleotide sequence ID" value="NZ_CP157199.1"/>
</dbReference>
<dbReference type="NCBIfam" id="TIGR02937">
    <property type="entry name" value="sigma70-ECF"/>
    <property type="match status" value="1"/>
</dbReference>
<organism evidence="9">
    <name type="scientific">Pontimicrobium sp. SW4</name>
    <dbReference type="NCBI Taxonomy" id="3153519"/>
    <lineage>
        <taxon>Bacteria</taxon>
        <taxon>Pseudomonadati</taxon>
        <taxon>Bacteroidota</taxon>
        <taxon>Flavobacteriia</taxon>
        <taxon>Flavobacteriales</taxon>
        <taxon>Flavobacteriaceae</taxon>
        <taxon>Pontimicrobium</taxon>
    </lineage>
</organism>
<dbReference type="Gene3D" id="1.10.1740.10">
    <property type="match status" value="1"/>
</dbReference>
<keyword evidence="3 6" id="KW-0731">Sigma factor</keyword>
<dbReference type="GO" id="GO:0016987">
    <property type="term" value="F:sigma factor activity"/>
    <property type="evidence" value="ECO:0007669"/>
    <property type="project" value="UniProtKB-KW"/>
</dbReference>
<dbReference type="InterPro" id="IPR000838">
    <property type="entry name" value="RNA_pol_sigma70_ECF_CS"/>
</dbReference>
<accession>A0AAU7BRG0</accession>
<dbReference type="SUPFAM" id="SSF88659">
    <property type="entry name" value="Sigma3 and sigma4 domains of RNA polymerase sigma factors"/>
    <property type="match status" value="1"/>
</dbReference>
<evidence type="ECO:0000259" key="7">
    <source>
        <dbReference type="Pfam" id="PF04542"/>
    </source>
</evidence>
<feature type="domain" description="RNA polymerase sigma-70 region 2" evidence="7">
    <location>
        <begin position="15"/>
        <end position="81"/>
    </location>
</feature>
<dbReference type="SUPFAM" id="SSF88946">
    <property type="entry name" value="Sigma2 domain of RNA polymerase sigma factors"/>
    <property type="match status" value="1"/>
</dbReference>
<evidence type="ECO:0000256" key="4">
    <source>
        <dbReference type="ARBA" id="ARBA00023125"/>
    </source>
</evidence>
<evidence type="ECO:0000256" key="6">
    <source>
        <dbReference type="RuleBase" id="RU000716"/>
    </source>
</evidence>
<feature type="domain" description="RNA polymerase sigma factor 70 region 4 type 2" evidence="8">
    <location>
        <begin position="109"/>
        <end position="161"/>
    </location>
</feature>
<dbReference type="InterPro" id="IPR013324">
    <property type="entry name" value="RNA_pol_sigma_r3/r4-like"/>
</dbReference>
<reference evidence="9" key="1">
    <citation type="submission" date="2024-05" db="EMBL/GenBank/DDBJ databases">
        <title>Pontimicrobium maritimus sp. nov., isolated form sea water.</title>
        <authorList>
            <person name="Muhammad N."/>
            <person name="Vuong T.Q."/>
            <person name="Han H.L."/>
            <person name="Kim S.-G."/>
        </authorList>
    </citation>
    <scope>NUCLEOTIDE SEQUENCE</scope>
    <source>
        <strain evidence="9">SW4</strain>
    </source>
</reference>
<evidence type="ECO:0000256" key="2">
    <source>
        <dbReference type="ARBA" id="ARBA00023015"/>
    </source>
</evidence>
<evidence type="ECO:0000256" key="5">
    <source>
        <dbReference type="ARBA" id="ARBA00023163"/>
    </source>
</evidence>
<protein>
    <recommendedName>
        <fullName evidence="6">RNA polymerase sigma factor</fullName>
    </recommendedName>
</protein>
<comment type="similarity">
    <text evidence="1 6">Belongs to the sigma-70 factor family. ECF subfamily.</text>
</comment>
<keyword evidence="4 6" id="KW-0238">DNA-binding</keyword>
<dbReference type="GO" id="GO:0003677">
    <property type="term" value="F:DNA binding"/>
    <property type="evidence" value="ECO:0007669"/>
    <property type="project" value="UniProtKB-KW"/>
</dbReference>
<dbReference type="InterPro" id="IPR014284">
    <property type="entry name" value="RNA_pol_sigma-70_dom"/>
</dbReference>
<dbReference type="GO" id="GO:0006352">
    <property type="term" value="P:DNA-templated transcription initiation"/>
    <property type="evidence" value="ECO:0007669"/>
    <property type="project" value="InterPro"/>
</dbReference>
<keyword evidence="5 6" id="KW-0804">Transcription</keyword>
<dbReference type="InterPro" id="IPR013325">
    <property type="entry name" value="RNA_pol_sigma_r2"/>
</dbReference>
<dbReference type="InterPro" id="IPR036388">
    <property type="entry name" value="WH-like_DNA-bd_sf"/>
</dbReference>
<dbReference type="AlphaFoldDB" id="A0AAU7BRG0"/>
<dbReference type="Pfam" id="PF08281">
    <property type="entry name" value="Sigma70_r4_2"/>
    <property type="match status" value="1"/>
</dbReference>
<dbReference type="PANTHER" id="PTHR43133">
    <property type="entry name" value="RNA POLYMERASE ECF-TYPE SIGMA FACTO"/>
    <property type="match status" value="1"/>
</dbReference>
<dbReference type="PANTHER" id="PTHR43133:SF8">
    <property type="entry name" value="RNA POLYMERASE SIGMA FACTOR HI_1459-RELATED"/>
    <property type="match status" value="1"/>
</dbReference>